<evidence type="ECO:0000313" key="12">
    <source>
        <dbReference type="Proteomes" id="UP000481852"/>
    </source>
</evidence>
<comment type="cofactor">
    <cofactor evidence="1">
        <name>Ca(2+)</name>
        <dbReference type="ChEBI" id="CHEBI:29108"/>
    </cofactor>
</comment>
<keyword evidence="8" id="KW-0106">Calcium</keyword>
<evidence type="ECO:0000256" key="8">
    <source>
        <dbReference type="PIRSR" id="PIRSR001021-2"/>
    </source>
</evidence>
<dbReference type="EMBL" id="VULZ01000009">
    <property type="protein sequence ID" value="MSS15195.1"/>
    <property type="molecule type" value="Genomic_DNA"/>
</dbReference>
<evidence type="ECO:0000256" key="6">
    <source>
        <dbReference type="ARBA" id="ARBA00023295"/>
    </source>
</evidence>
<evidence type="ECO:0000256" key="3">
    <source>
        <dbReference type="ARBA" id="ARBA00022723"/>
    </source>
</evidence>
<feature type="binding site" evidence="8">
    <location>
        <position position="200"/>
    </location>
    <ligand>
        <name>Ca(2+)</name>
        <dbReference type="ChEBI" id="CHEBI:29108"/>
        <label>1</label>
    </ligand>
</feature>
<protein>
    <submittedName>
        <fullName evidence="11">Alpha-amylase</fullName>
        <ecNumber evidence="11">3.2.1.1</ecNumber>
    </submittedName>
</protein>
<feature type="domain" description="Glycosyl hydrolase family 13 catalytic" evidence="10">
    <location>
        <begin position="4"/>
        <end position="452"/>
    </location>
</feature>
<gene>
    <name evidence="11" type="ORF">FYJ35_09140</name>
</gene>
<proteinExistence type="inferred from homology"/>
<dbReference type="Pfam" id="PF00128">
    <property type="entry name" value="Alpha-amylase"/>
    <property type="match status" value="1"/>
</dbReference>
<dbReference type="InterPro" id="IPR006047">
    <property type="entry name" value="GH13_cat_dom"/>
</dbReference>
<dbReference type="EC" id="3.2.1.1" evidence="11"/>
<dbReference type="RefSeq" id="WP_154525789.1">
    <property type="nucleotide sequence ID" value="NZ_VULZ01000009.1"/>
</dbReference>
<name>A0A6L5X6Y5_9FIRM</name>
<dbReference type="PANTHER" id="PTHR43447">
    <property type="entry name" value="ALPHA-AMYLASE"/>
    <property type="match status" value="1"/>
</dbReference>
<dbReference type="InterPro" id="IPR013776">
    <property type="entry name" value="A-amylase_thermo"/>
</dbReference>
<evidence type="ECO:0000256" key="4">
    <source>
        <dbReference type="ARBA" id="ARBA00022801"/>
    </source>
</evidence>
<dbReference type="GO" id="GO:0005975">
    <property type="term" value="P:carbohydrate metabolic process"/>
    <property type="evidence" value="ECO:0007669"/>
    <property type="project" value="InterPro"/>
</dbReference>
<dbReference type="Proteomes" id="UP000481852">
    <property type="component" value="Unassembled WGS sequence"/>
</dbReference>
<reference evidence="11 12" key="1">
    <citation type="submission" date="2019-08" db="EMBL/GenBank/DDBJ databases">
        <title>In-depth cultivation of the pig gut microbiome towards novel bacterial diversity and tailored functional studies.</title>
        <authorList>
            <person name="Wylensek D."/>
            <person name="Hitch T.C.A."/>
            <person name="Clavel T."/>
        </authorList>
    </citation>
    <scope>NUCLEOTIDE SEQUENCE [LARGE SCALE GENOMIC DNA]</scope>
    <source>
        <strain evidence="11 12">Oil+RF-744-WCA-WT-11</strain>
    </source>
</reference>
<dbReference type="Gene3D" id="3.20.20.80">
    <property type="entry name" value="Glycosidases"/>
    <property type="match status" value="2"/>
</dbReference>
<dbReference type="NCBIfam" id="NF006969">
    <property type="entry name" value="PRK09441.1-2"/>
    <property type="match status" value="1"/>
</dbReference>
<sequence length="554" mass="62122">MENKTIIQFFEWYLPSDGTLWEKAEACAADLRNTGITSVWLPPAYKGAAGAASVGYDVYDLYDLGEFDQKGSVRTKYGTLDQYLAAVRALHAAGLEVYADIVFNQMMGADETEKITAVDTRPTDREEQISGPHEIEAWTKFTFPGRGGKYSDHTWDKKNFSGTDFDQATGAKGIFLFEGKRWNQETDSENVNFDYLMGVDLDTDEPDTYKALTDWGSWYFDTVHPDGLRLDAVKHMSFDFYRRWLRFMREREGRDFFAVGEYWSGDLKKLLHYLDVVVDGMPERTLPPRPQKSSGDCRQEADESVPCADESTSGADKTDLPAQTQADIMVPDSDEPIQPVAEGTPLTLFDVPLHYSFLRAAQNGQNFDMRGLFTDTLVEARPECAVTFIDNHDTEPGQALESYIPEWFKPIAYSMILLRESGIPCVFYGDYYGVESANESPILDLKKLIRIRSRYAYGPQTDYFDDHSIVGFTRGGDAEHADSGLAVLATAGAEGTKYMALGPAFAGKILRDALGRHNDPVLLDEQGGGVFHVHGGYVSVWLTEPAYNDIRIHF</sequence>
<dbReference type="GO" id="GO:0005509">
    <property type="term" value="F:calcium ion binding"/>
    <property type="evidence" value="ECO:0007669"/>
    <property type="project" value="InterPro"/>
</dbReference>
<feature type="active site" description="Nucleophile" evidence="7">
    <location>
        <position position="231"/>
    </location>
</feature>
<evidence type="ECO:0000256" key="5">
    <source>
        <dbReference type="ARBA" id="ARBA00023277"/>
    </source>
</evidence>
<comment type="caution">
    <text evidence="11">The sequence shown here is derived from an EMBL/GenBank/DDBJ whole genome shotgun (WGS) entry which is preliminary data.</text>
</comment>
<feature type="compositionally biased region" description="Polar residues" evidence="9">
    <location>
        <begin position="310"/>
        <end position="319"/>
    </location>
</feature>
<dbReference type="Gene3D" id="2.40.30.140">
    <property type="match status" value="1"/>
</dbReference>
<dbReference type="AlphaFoldDB" id="A0A6L5X6Y5"/>
<dbReference type="InterPro" id="IPR013780">
    <property type="entry name" value="Glyco_hydro_b"/>
</dbReference>
<evidence type="ECO:0000256" key="9">
    <source>
        <dbReference type="SAM" id="MobiDB-lite"/>
    </source>
</evidence>
<dbReference type="SMART" id="SM00642">
    <property type="entry name" value="Aamy"/>
    <property type="match status" value="1"/>
</dbReference>
<keyword evidence="5" id="KW-0119">Carbohydrate metabolism</keyword>
<dbReference type="CDD" id="cd11318">
    <property type="entry name" value="AmyAc_bac_fung_AmyA"/>
    <property type="match status" value="1"/>
</dbReference>
<dbReference type="SUPFAM" id="SSF51445">
    <property type="entry name" value="(Trans)glycosidases"/>
    <property type="match status" value="1"/>
</dbReference>
<dbReference type="Gene3D" id="2.60.40.1180">
    <property type="entry name" value="Golgi alpha-mannosidase II"/>
    <property type="match status" value="1"/>
</dbReference>
<evidence type="ECO:0000256" key="7">
    <source>
        <dbReference type="PIRSR" id="PIRSR001021-1"/>
    </source>
</evidence>
<keyword evidence="4 11" id="KW-0378">Hydrolase</keyword>
<comment type="similarity">
    <text evidence="2">Belongs to the glycosyl hydrolase 13 family.</text>
</comment>
<dbReference type="PIRSF" id="PIRSF001021">
    <property type="entry name" value="Alph-amls_thrmst"/>
    <property type="match status" value="1"/>
</dbReference>
<feature type="region of interest" description="Disordered" evidence="9">
    <location>
        <begin position="282"/>
        <end position="319"/>
    </location>
</feature>
<evidence type="ECO:0000256" key="2">
    <source>
        <dbReference type="ARBA" id="ARBA00008061"/>
    </source>
</evidence>
<feature type="binding site" evidence="8">
    <location>
        <position position="202"/>
    </location>
    <ligand>
        <name>Ca(2+)</name>
        <dbReference type="ChEBI" id="CHEBI:29108"/>
        <label>2</label>
    </ligand>
</feature>
<feature type="binding site" evidence="8">
    <location>
        <position position="104"/>
    </location>
    <ligand>
        <name>Ca(2+)</name>
        <dbReference type="ChEBI" id="CHEBI:29108"/>
        <label>1</label>
    </ligand>
</feature>
<keyword evidence="12" id="KW-1185">Reference proteome</keyword>
<evidence type="ECO:0000256" key="1">
    <source>
        <dbReference type="ARBA" id="ARBA00001913"/>
    </source>
</evidence>
<feature type="active site" description="Proton donor" evidence="7">
    <location>
        <position position="261"/>
    </location>
</feature>
<dbReference type="GO" id="GO:0004556">
    <property type="term" value="F:alpha-amylase activity"/>
    <property type="evidence" value="ECO:0007669"/>
    <property type="project" value="UniProtKB-EC"/>
</dbReference>
<evidence type="ECO:0000313" key="11">
    <source>
        <dbReference type="EMBL" id="MSS15195.1"/>
    </source>
</evidence>
<feature type="binding site" evidence="8">
    <location>
        <position position="235"/>
    </location>
    <ligand>
        <name>Ca(2+)</name>
        <dbReference type="ChEBI" id="CHEBI:29108"/>
        <label>1</label>
    </ligand>
</feature>
<evidence type="ECO:0000259" key="10">
    <source>
        <dbReference type="SMART" id="SM00642"/>
    </source>
</evidence>
<dbReference type="InterPro" id="IPR017853">
    <property type="entry name" value="GH"/>
</dbReference>
<feature type="binding site" evidence="8">
    <location>
        <position position="194"/>
    </location>
    <ligand>
        <name>Ca(2+)</name>
        <dbReference type="ChEBI" id="CHEBI:29108"/>
        <label>1</label>
    </ligand>
</feature>
<organism evidence="11 12">
    <name type="scientific">Porcincola intestinalis</name>
    <dbReference type="NCBI Taxonomy" id="2606632"/>
    <lineage>
        <taxon>Bacteria</taxon>
        <taxon>Bacillati</taxon>
        <taxon>Bacillota</taxon>
        <taxon>Clostridia</taxon>
        <taxon>Lachnospirales</taxon>
        <taxon>Lachnospiraceae</taxon>
        <taxon>Porcincola</taxon>
    </lineage>
</organism>
<accession>A0A6L5X6Y5</accession>
<keyword evidence="6 11" id="KW-0326">Glycosidase</keyword>
<keyword evidence="3 8" id="KW-0479">Metal-binding</keyword>
<dbReference type="SUPFAM" id="SSF51011">
    <property type="entry name" value="Glycosyl hydrolase domain"/>
    <property type="match status" value="1"/>
</dbReference>